<keyword evidence="3" id="KW-1185">Reference proteome</keyword>
<comment type="caution">
    <text evidence="2">The sequence shown here is derived from an EMBL/GenBank/DDBJ whole genome shotgun (WGS) entry which is preliminary data.</text>
</comment>
<dbReference type="PANTHER" id="PTHR46821:SF4">
    <property type="entry name" value="OS08G0275200 PROTEIN"/>
    <property type="match status" value="1"/>
</dbReference>
<accession>A0A8T3BL74</accession>
<organism evidence="2 3">
    <name type="scientific">Dendrobium nobile</name>
    <name type="common">Orchid</name>
    <dbReference type="NCBI Taxonomy" id="94219"/>
    <lineage>
        <taxon>Eukaryota</taxon>
        <taxon>Viridiplantae</taxon>
        <taxon>Streptophyta</taxon>
        <taxon>Embryophyta</taxon>
        <taxon>Tracheophyta</taxon>
        <taxon>Spermatophyta</taxon>
        <taxon>Magnoliopsida</taxon>
        <taxon>Liliopsida</taxon>
        <taxon>Asparagales</taxon>
        <taxon>Orchidaceae</taxon>
        <taxon>Epidendroideae</taxon>
        <taxon>Malaxideae</taxon>
        <taxon>Dendrobiinae</taxon>
        <taxon>Dendrobium</taxon>
    </lineage>
</organism>
<dbReference type="InterPro" id="IPR011009">
    <property type="entry name" value="Kinase-like_dom_sf"/>
</dbReference>
<dbReference type="InterPro" id="IPR000719">
    <property type="entry name" value="Prot_kinase_dom"/>
</dbReference>
<sequence length="143" mass="16067">MRGTICYVAPEYGGFSQIYEKADIYSFGVLVLVIVFGRRPLHVQESPMKLDRANLISWCRQLALVGDVLEILDEKLKDSCDKDQVNLCINLALLCLQRTPELRPDSGEIGKILKGEMEIPVVPLETSNSPISRSMRRTKQDSA</sequence>
<dbReference type="OrthoDB" id="4062651at2759"/>
<dbReference type="AlphaFoldDB" id="A0A8T3BL74"/>
<dbReference type="Proteomes" id="UP000829196">
    <property type="component" value="Unassembled WGS sequence"/>
</dbReference>
<dbReference type="SUPFAM" id="SSF56112">
    <property type="entry name" value="Protein kinase-like (PK-like)"/>
    <property type="match status" value="1"/>
</dbReference>
<evidence type="ECO:0000259" key="1">
    <source>
        <dbReference type="PROSITE" id="PS50011"/>
    </source>
</evidence>
<gene>
    <name evidence="2" type="ORF">KFK09_009370</name>
</gene>
<evidence type="ECO:0000313" key="2">
    <source>
        <dbReference type="EMBL" id="KAI0513353.1"/>
    </source>
</evidence>
<name>A0A8T3BL74_DENNO</name>
<dbReference type="GO" id="GO:0004672">
    <property type="term" value="F:protein kinase activity"/>
    <property type="evidence" value="ECO:0007669"/>
    <property type="project" value="InterPro"/>
</dbReference>
<evidence type="ECO:0000313" key="3">
    <source>
        <dbReference type="Proteomes" id="UP000829196"/>
    </source>
</evidence>
<dbReference type="Gene3D" id="1.10.510.10">
    <property type="entry name" value="Transferase(Phosphotransferase) domain 1"/>
    <property type="match status" value="1"/>
</dbReference>
<dbReference type="EMBL" id="JAGYWB010000008">
    <property type="protein sequence ID" value="KAI0513353.1"/>
    <property type="molecule type" value="Genomic_DNA"/>
</dbReference>
<proteinExistence type="predicted"/>
<dbReference type="InterPro" id="IPR044576">
    <property type="entry name" value="At4g25390-like"/>
</dbReference>
<feature type="domain" description="Protein kinase" evidence="1">
    <location>
        <begin position="1"/>
        <end position="122"/>
    </location>
</feature>
<dbReference type="PANTHER" id="PTHR46821">
    <property type="entry name" value="OS07G0586332 PROTEIN"/>
    <property type="match status" value="1"/>
</dbReference>
<reference evidence="2" key="1">
    <citation type="journal article" date="2022" name="Front. Genet.">
        <title>Chromosome-Scale Assembly of the Dendrobium nobile Genome Provides Insights Into the Molecular Mechanism of the Biosynthesis of the Medicinal Active Ingredient of Dendrobium.</title>
        <authorList>
            <person name="Xu Q."/>
            <person name="Niu S.-C."/>
            <person name="Li K.-L."/>
            <person name="Zheng P.-J."/>
            <person name="Zhang X.-J."/>
            <person name="Jia Y."/>
            <person name="Liu Y."/>
            <person name="Niu Y.-X."/>
            <person name="Yu L.-H."/>
            <person name="Chen D.-F."/>
            <person name="Zhang G.-Q."/>
        </authorList>
    </citation>
    <scope>NUCLEOTIDE SEQUENCE</scope>
    <source>
        <tissue evidence="2">Leaf</tissue>
    </source>
</reference>
<dbReference type="SMR" id="A0A8T3BL74"/>
<dbReference type="PROSITE" id="PS50011">
    <property type="entry name" value="PROTEIN_KINASE_DOM"/>
    <property type="match status" value="1"/>
</dbReference>
<protein>
    <recommendedName>
        <fullName evidence="1">Protein kinase domain-containing protein</fullName>
    </recommendedName>
</protein>
<dbReference type="GO" id="GO:0005524">
    <property type="term" value="F:ATP binding"/>
    <property type="evidence" value="ECO:0007669"/>
    <property type="project" value="InterPro"/>
</dbReference>